<dbReference type="Proteomes" id="UP001162483">
    <property type="component" value="Unassembled WGS sequence"/>
</dbReference>
<protein>
    <submittedName>
        <fullName evidence="2">Uncharacterized protein</fullName>
    </submittedName>
</protein>
<proteinExistence type="predicted"/>
<evidence type="ECO:0000313" key="3">
    <source>
        <dbReference type="Proteomes" id="UP001162483"/>
    </source>
</evidence>
<sequence>MSRRLQRPEQGSWMPPSAEGVGRGRCRGCIAGAKNKVSAAGNP</sequence>
<accession>A0ABN9BVG3</accession>
<evidence type="ECO:0000256" key="1">
    <source>
        <dbReference type="SAM" id="MobiDB-lite"/>
    </source>
</evidence>
<dbReference type="EMBL" id="CATNWA010006239">
    <property type="protein sequence ID" value="CAI9551697.1"/>
    <property type="molecule type" value="Genomic_DNA"/>
</dbReference>
<name>A0ABN9BVG3_9NEOB</name>
<gene>
    <name evidence="2" type="ORF">SPARVUS_LOCUS3779535</name>
</gene>
<keyword evidence="3" id="KW-1185">Reference proteome</keyword>
<evidence type="ECO:0000313" key="2">
    <source>
        <dbReference type="EMBL" id="CAI9551697.1"/>
    </source>
</evidence>
<feature type="region of interest" description="Disordered" evidence="1">
    <location>
        <begin position="1"/>
        <end position="24"/>
    </location>
</feature>
<organism evidence="2 3">
    <name type="scientific">Staurois parvus</name>
    <dbReference type="NCBI Taxonomy" id="386267"/>
    <lineage>
        <taxon>Eukaryota</taxon>
        <taxon>Metazoa</taxon>
        <taxon>Chordata</taxon>
        <taxon>Craniata</taxon>
        <taxon>Vertebrata</taxon>
        <taxon>Euteleostomi</taxon>
        <taxon>Amphibia</taxon>
        <taxon>Batrachia</taxon>
        <taxon>Anura</taxon>
        <taxon>Neobatrachia</taxon>
        <taxon>Ranoidea</taxon>
        <taxon>Ranidae</taxon>
        <taxon>Staurois</taxon>
    </lineage>
</organism>
<reference evidence="2" key="1">
    <citation type="submission" date="2023-05" db="EMBL/GenBank/DDBJ databases">
        <authorList>
            <person name="Stuckert A."/>
        </authorList>
    </citation>
    <scope>NUCLEOTIDE SEQUENCE</scope>
</reference>
<comment type="caution">
    <text evidence="2">The sequence shown here is derived from an EMBL/GenBank/DDBJ whole genome shotgun (WGS) entry which is preliminary data.</text>
</comment>